<gene>
    <name evidence="1" type="ORF">DCAR_016663</name>
</gene>
<name>A0A164XP17_DAUCS</name>
<proteinExistence type="predicted"/>
<organism evidence="1">
    <name type="scientific">Daucus carota subsp. sativus</name>
    <name type="common">Carrot</name>
    <dbReference type="NCBI Taxonomy" id="79200"/>
    <lineage>
        <taxon>Eukaryota</taxon>
        <taxon>Viridiplantae</taxon>
        <taxon>Streptophyta</taxon>
        <taxon>Embryophyta</taxon>
        <taxon>Tracheophyta</taxon>
        <taxon>Spermatophyta</taxon>
        <taxon>Magnoliopsida</taxon>
        <taxon>eudicotyledons</taxon>
        <taxon>Gunneridae</taxon>
        <taxon>Pentapetalae</taxon>
        <taxon>asterids</taxon>
        <taxon>campanulids</taxon>
        <taxon>Apiales</taxon>
        <taxon>Apiaceae</taxon>
        <taxon>Apioideae</taxon>
        <taxon>Scandiceae</taxon>
        <taxon>Daucinae</taxon>
        <taxon>Daucus</taxon>
        <taxon>Daucus sect. Daucus</taxon>
    </lineage>
</organism>
<reference evidence="1" key="1">
    <citation type="journal article" date="2016" name="Nat. Genet.">
        <title>A high-quality carrot genome assembly provides new insights into carotenoid accumulation and asterid genome evolution.</title>
        <authorList>
            <person name="Iorizzo M."/>
            <person name="Ellison S."/>
            <person name="Senalik D."/>
            <person name="Zeng P."/>
            <person name="Satapoomin P."/>
            <person name="Huang J."/>
            <person name="Bowman M."/>
            <person name="Iovene M."/>
            <person name="Sanseverino W."/>
            <person name="Cavagnaro P."/>
            <person name="Yildiz M."/>
            <person name="Macko-Podgorni A."/>
            <person name="Moranska E."/>
            <person name="Grzebelus E."/>
            <person name="Grzebelus D."/>
            <person name="Ashrafi H."/>
            <person name="Zheng Z."/>
            <person name="Cheng S."/>
            <person name="Spooner D."/>
            <person name="Van Deynze A."/>
            <person name="Simon P."/>
        </authorList>
    </citation>
    <scope>NUCLEOTIDE SEQUENCE [LARGE SCALE GENOMIC DNA]</scope>
    <source>
        <tissue evidence="1">Leaf</tissue>
    </source>
</reference>
<accession>A0A164XP17</accession>
<dbReference type="Gramene" id="KZM93418">
    <property type="protein sequence ID" value="KZM93418"/>
    <property type="gene ID" value="DCAR_016663"/>
</dbReference>
<comment type="caution">
    <text evidence="1">The sequence shown here is derived from an EMBL/GenBank/DDBJ whole genome shotgun (WGS) entry which is preliminary data.</text>
</comment>
<evidence type="ECO:0000313" key="1">
    <source>
        <dbReference type="EMBL" id="KZM93418.1"/>
    </source>
</evidence>
<dbReference type="EMBL" id="LNRQ01000005">
    <property type="protein sequence ID" value="KZM93418.1"/>
    <property type="molecule type" value="Genomic_DNA"/>
</dbReference>
<dbReference type="AlphaFoldDB" id="A0A164XP17"/>
<protein>
    <submittedName>
        <fullName evidence="1">Uncharacterized protein</fullName>
    </submittedName>
</protein>
<sequence length="138" mass="15521">MTDSDPLMEIEMIDIEYENSSIHILEPLAPEIINLVSEEIKDRESFEFTKSAWMNIFLSLPELTYVPTLTTTFSINTSTVPPPIFESEDPSILGLLQHFKPTPLSYSPITTHTSDCCHFGTDVSSLIRDTPIPVTTFP</sequence>